<dbReference type="InterPro" id="IPR013103">
    <property type="entry name" value="RVT_2"/>
</dbReference>
<evidence type="ECO:0000313" key="2">
    <source>
        <dbReference type="EMBL" id="GFD19392.1"/>
    </source>
</evidence>
<dbReference type="EMBL" id="BKCJ011314274">
    <property type="protein sequence ID" value="GFD19392.1"/>
    <property type="molecule type" value="Genomic_DNA"/>
</dbReference>
<protein>
    <submittedName>
        <fullName evidence="2">Uncharacterized mitochondrial protein AtMg00810-like</fullName>
    </submittedName>
</protein>
<organism evidence="2">
    <name type="scientific">Tanacetum cinerariifolium</name>
    <name type="common">Dalmatian daisy</name>
    <name type="synonym">Chrysanthemum cinerariifolium</name>
    <dbReference type="NCBI Taxonomy" id="118510"/>
    <lineage>
        <taxon>Eukaryota</taxon>
        <taxon>Viridiplantae</taxon>
        <taxon>Streptophyta</taxon>
        <taxon>Embryophyta</taxon>
        <taxon>Tracheophyta</taxon>
        <taxon>Spermatophyta</taxon>
        <taxon>Magnoliopsida</taxon>
        <taxon>eudicotyledons</taxon>
        <taxon>Gunneridae</taxon>
        <taxon>Pentapetalae</taxon>
        <taxon>asterids</taxon>
        <taxon>campanulids</taxon>
        <taxon>Asterales</taxon>
        <taxon>Asteraceae</taxon>
        <taxon>Asteroideae</taxon>
        <taxon>Anthemideae</taxon>
        <taxon>Anthemidinae</taxon>
        <taxon>Tanacetum</taxon>
    </lineage>
</organism>
<comment type="caution">
    <text evidence="2">The sequence shown here is derived from an EMBL/GenBank/DDBJ whole genome shotgun (WGS) entry which is preliminary data.</text>
</comment>
<sequence length="75" mass="8785">MKDNFQMSSMGERTFFLRLQVKQKKDRIFISQDIYVAEILRKFGFTDVKSASTPIETEKPLIKDPNGEDVDVHLY</sequence>
<name>A0A699U8Z5_TANCI</name>
<feature type="non-terminal residue" evidence="2">
    <location>
        <position position="75"/>
    </location>
</feature>
<gene>
    <name evidence="2" type="ORF">Tci_891361</name>
</gene>
<feature type="domain" description="Reverse transcriptase Ty1/copia-type" evidence="1">
    <location>
        <begin position="1"/>
        <end position="56"/>
    </location>
</feature>
<proteinExistence type="predicted"/>
<dbReference type="AlphaFoldDB" id="A0A699U8Z5"/>
<evidence type="ECO:0000259" key="1">
    <source>
        <dbReference type="Pfam" id="PF07727"/>
    </source>
</evidence>
<accession>A0A699U8Z5</accession>
<dbReference type="Pfam" id="PF07727">
    <property type="entry name" value="RVT_2"/>
    <property type="match status" value="1"/>
</dbReference>
<reference evidence="2" key="1">
    <citation type="journal article" date="2019" name="Sci. Rep.">
        <title>Draft genome of Tanacetum cinerariifolium, the natural source of mosquito coil.</title>
        <authorList>
            <person name="Yamashiro T."/>
            <person name="Shiraishi A."/>
            <person name="Satake H."/>
            <person name="Nakayama K."/>
        </authorList>
    </citation>
    <scope>NUCLEOTIDE SEQUENCE</scope>
</reference>